<accession>A0A644ZUW2</accession>
<evidence type="ECO:0000313" key="1">
    <source>
        <dbReference type="EMBL" id="MPM43671.1"/>
    </source>
</evidence>
<reference evidence="1" key="1">
    <citation type="submission" date="2019-08" db="EMBL/GenBank/DDBJ databases">
        <authorList>
            <person name="Kucharzyk K."/>
            <person name="Murdoch R.W."/>
            <person name="Higgins S."/>
            <person name="Loffler F."/>
        </authorList>
    </citation>
    <scope>NUCLEOTIDE SEQUENCE</scope>
</reference>
<sequence length="67" mass="7781">MGKISEALIKIEGLIKVLWYWDSKDICIKSSVFTIFFIHPRSSKNSLTSKEFPLNIILSLLFSKEYL</sequence>
<protein>
    <submittedName>
        <fullName evidence="1">Uncharacterized protein</fullName>
    </submittedName>
</protein>
<dbReference type="AlphaFoldDB" id="A0A644ZUW2"/>
<proteinExistence type="predicted"/>
<name>A0A644ZUW2_9ZZZZ</name>
<dbReference type="EMBL" id="VSSQ01010191">
    <property type="protein sequence ID" value="MPM43671.1"/>
    <property type="molecule type" value="Genomic_DNA"/>
</dbReference>
<organism evidence="1">
    <name type="scientific">bioreactor metagenome</name>
    <dbReference type="NCBI Taxonomy" id="1076179"/>
    <lineage>
        <taxon>unclassified sequences</taxon>
        <taxon>metagenomes</taxon>
        <taxon>ecological metagenomes</taxon>
    </lineage>
</organism>
<comment type="caution">
    <text evidence="1">The sequence shown here is derived from an EMBL/GenBank/DDBJ whole genome shotgun (WGS) entry which is preliminary data.</text>
</comment>
<gene>
    <name evidence="1" type="ORF">SDC9_90348</name>
</gene>